<accession>A0A427XQV7</accession>
<proteinExistence type="inferred from homology"/>
<evidence type="ECO:0000313" key="6">
    <source>
        <dbReference type="Proteomes" id="UP000279236"/>
    </source>
</evidence>
<reference evidence="5 6" key="1">
    <citation type="submission" date="2018-11" db="EMBL/GenBank/DDBJ databases">
        <title>Genome sequence of Apiotrichum porosum DSM 27194.</title>
        <authorList>
            <person name="Aliyu H."/>
            <person name="Gorte O."/>
            <person name="Ochsenreither K."/>
        </authorList>
    </citation>
    <scope>NUCLEOTIDE SEQUENCE [LARGE SCALE GENOMIC DNA]</scope>
    <source>
        <strain evidence="5 6">DSM 27194</strain>
    </source>
</reference>
<dbReference type="Gene3D" id="1.10.287.10">
    <property type="entry name" value="S15/NS1, RNA-binding"/>
    <property type="match status" value="1"/>
</dbReference>
<dbReference type="InterPro" id="IPR009068">
    <property type="entry name" value="uS15_NS1_RNA-bd_sf"/>
</dbReference>
<sequence length="284" mass="30770">MALANIFSGPLRIARADICAVSVASSSRAFSATAIVAESRAKVNARRKRQKVMAGRSAAAAARVAELADPILGSPLAVAGPSSGSAATPAVDLYEGCRLQRTVLKANDIWYAAPPNYAAGGHPPHYLPGLSEADRELLFGALPQVTAELLFDPERLATSEEVVGDQVRQVETLQRITDLRNASKKGIEVVNRARIIKEFGVDEKDTGNTAVQVALLTHQVRTLAEHLQTNNRDKQNRRALRLLIHRRATLLKYFKRTKQDDYDALLADLGLARSAVEGELMVGM</sequence>
<evidence type="ECO:0000256" key="1">
    <source>
        <dbReference type="ARBA" id="ARBA00008434"/>
    </source>
</evidence>
<dbReference type="GO" id="GO:0005737">
    <property type="term" value="C:cytoplasm"/>
    <property type="evidence" value="ECO:0007669"/>
    <property type="project" value="UniProtKB-ARBA"/>
</dbReference>
<dbReference type="Pfam" id="PF00312">
    <property type="entry name" value="Ribosomal_S15"/>
    <property type="match status" value="1"/>
</dbReference>
<dbReference type="AlphaFoldDB" id="A0A427XQV7"/>
<keyword evidence="2 4" id="KW-0689">Ribosomal protein</keyword>
<name>A0A427XQV7_9TREE</name>
<dbReference type="PANTHER" id="PTHR23321:SF26">
    <property type="entry name" value="SMALL RIBOSOMAL SUBUNIT PROTEIN US15M"/>
    <property type="match status" value="1"/>
</dbReference>
<evidence type="ECO:0000256" key="2">
    <source>
        <dbReference type="ARBA" id="ARBA00022980"/>
    </source>
</evidence>
<dbReference type="STRING" id="105984.A0A427XQV7"/>
<dbReference type="GeneID" id="39593158"/>
<gene>
    <name evidence="5" type="ORF">EHS24_008615</name>
</gene>
<dbReference type="GO" id="GO:1990904">
    <property type="term" value="C:ribonucleoprotein complex"/>
    <property type="evidence" value="ECO:0007669"/>
    <property type="project" value="UniProtKB-KW"/>
</dbReference>
<keyword evidence="6" id="KW-1185">Reference proteome</keyword>
<dbReference type="GO" id="GO:0003735">
    <property type="term" value="F:structural constituent of ribosome"/>
    <property type="evidence" value="ECO:0007669"/>
    <property type="project" value="InterPro"/>
</dbReference>
<organism evidence="5 6">
    <name type="scientific">Apiotrichum porosum</name>
    <dbReference type="NCBI Taxonomy" id="105984"/>
    <lineage>
        <taxon>Eukaryota</taxon>
        <taxon>Fungi</taxon>
        <taxon>Dikarya</taxon>
        <taxon>Basidiomycota</taxon>
        <taxon>Agaricomycotina</taxon>
        <taxon>Tremellomycetes</taxon>
        <taxon>Trichosporonales</taxon>
        <taxon>Trichosporonaceae</taxon>
        <taxon>Apiotrichum</taxon>
    </lineage>
</organism>
<dbReference type="OrthoDB" id="441444at2759"/>
<dbReference type="GO" id="GO:0006412">
    <property type="term" value="P:translation"/>
    <property type="evidence" value="ECO:0007669"/>
    <property type="project" value="InterPro"/>
</dbReference>
<dbReference type="PANTHER" id="PTHR23321">
    <property type="entry name" value="RIBOSOMAL PROTEIN S15, BACTERIAL AND ORGANELLAR"/>
    <property type="match status" value="1"/>
</dbReference>
<dbReference type="SMART" id="SM01387">
    <property type="entry name" value="Ribosomal_S15"/>
    <property type="match status" value="1"/>
</dbReference>
<evidence type="ECO:0000313" key="5">
    <source>
        <dbReference type="EMBL" id="RSH81178.1"/>
    </source>
</evidence>
<dbReference type="SUPFAM" id="SSF47060">
    <property type="entry name" value="S15/NS1 RNA-binding domain"/>
    <property type="match status" value="1"/>
</dbReference>
<dbReference type="Proteomes" id="UP000279236">
    <property type="component" value="Unassembled WGS sequence"/>
</dbReference>
<evidence type="ECO:0000256" key="3">
    <source>
        <dbReference type="ARBA" id="ARBA00023274"/>
    </source>
</evidence>
<dbReference type="RefSeq" id="XP_028475897.1">
    <property type="nucleotide sequence ID" value="XM_028623923.1"/>
</dbReference>
<dbReference type="InterPro" id="IPR005290">
    <property type="entry name" value="Ribosomal_uS15_bac-type"/>
</dbReference>
<comment type="caution">
    <text evidence="5">The sequence shown here is derived from an EMBL/GenBank/DDBJ whole genome shotgun (WGS) entry which is preliminary data.</text>
</comment>
<protein>
    <submittedName>
        <fullName evidence="5">Uncharacterized protein</fullName>
    </submittedName>
</protein>
<dbReference type="HAMAP" id="MF_01343_B">
    <property type="entry name" value="Ribosomal_uS15_B"/>
    <property type="match status" value="1"/>
</dbReference>
<dbReference type="NCBIfam" id="TIGR00952">
    <property type="entry name" value="S15_bact"/>
    <property type="match status" value="1"/>
</dbReference>
<dbReference type="InterPro" id="IPR000589">
    <property type="entry name" value="Ribosomal_uS15"/>
</dbReference>
<dbReference type="PROSITE" id="PS00362">
    <property type="entry name" value="RIBOSOMAL_S15"/>
    <property type="match status" value="1"/>
</dbReference>
<evidence type="ECO:0000256" key="4">
    <source>
        <dbReference type="RuleBase" id="RU003919"/>
    </source>
</evidence>
<comment type="similarity">
    <text evidence="1 4">Belongs to the universal ribosomal protein uS15 family.</text>
</comment>
<dbReference type="GO" id="GO:0005840">
    <property type="term" value="C:ribosome"/>
    <property type="evidence" value="ECO:0007669"/>
    <property type="project" value="UniProtKB-KW"/>
</dbReference>
<dbReference type="CDD" id="cd00353">
    <property type="entry name" value="Ribosomal_S15p_S13e"/>
    <property type="match status" value="1"/>
</dbReference>
<dbReference type="EMBL" id="RSCE01000007">
    <property type="protein sequence ID" value="RSH81178.1"/>
    <property type="molecule type" value="Genomic_DNA"/>
</dbReference>
<keyword evidence="3 4" id="KW-0687">Ribonucleoprotein</keyword>